<comment type="function">
    <text evidence="1 17">Catalyzes the conversion of epoxyqueuosine (oQ) to queuosine (Q), which is a hypermodified base found in the wobble positions of tRNA(Asp), tRNA(Asn), tRNA(His) and tRNA(Tyr).</text>
</comment>
<dbReference type="PANTHER" id="PTHR36701:SF1">
    <property type="entry name" value="EPOXYQUEUOSINE REDUCTASE QUEH"/>
    <property type="match status" value="1"/>
</dbReference>
<feature type="binding site" evidence="17">
    <location>
        <position position="90"/>
    </location>
    <ligand>
        <name>[4Fe-4S] cluster</name>
        <dbReference type="ChEBI" id="CHEBI:49883"/>
    </ligand>
</feature>
<evidence type="ECO:0000256" key="12">
    <source>
        <dbReference type="ARBA" id="ARBA00023014"/>
    </source>
</evidence>
<keyword evidence="14 17" id="KW-0676">Redox-active center</keyword>
<feature type="disulfide bond" description="Redox-active" evidence="17">
    <location>
        <begin position="169"/>
        <end position="171"/>
    </location>
</feature>
<comment type="catalytic activity">
    <reaction evidence="16 17">
        <text>epoxyqueuosine(34) in tRNA + AH2 = queuosine(34) in tRNA + A + H2O</text>
        <dbReference type="Rhea" id="RHEA:32159"/>
        <dbReference type="Rhea" id="RHEA-COMP:18571"/>
        <dbReference type="Rhea" id="RHEA-COMP:18582"/>
        <dbReference type="ChEBI" id="CHEBI:13193"/>
        <dbReference type="ChEBI" id="CHEBI:15377"/>
        <dbReference type="ChEBI" id="CHEBI:17499"/>
        <dbReference type="ChEBI" id="CHEBI:194431"/>
        <dbReference type="ChEBI" id="CHEBI:194443"/>
        <dbReference type="EC" id="1.17.99.6"/>
    </reaction>
</comment>
<evidence type="ECO:0000256" key="14">
    <source>
        <dbReference type="ARBA" id="ARBA00023284"/>
    </source>
</evidence>
<feature type="binding site" evidence="17">
    <location>
        <position position="7"/>
    </location>
    <ligand>
        <name>[4Fe-4S] cluster</name>
        <dbReference type="ChEBI" id="CHEBI:49883"/>
    </ligand>
</feature>
<accession>A0ABT8T8D0</accession>
<keyword evidence="7 17" id="KW-0819">tRNA processing</keyword>
<evidence type="ECO:0000256" key="1">
    <source>
        <dbReference type="ARBA" id="ARBA00002268"/>
    </source>
</evidence>
<dbReference type="HAMAP" id="MF_02089">
    <property type="entry name" value="QueH"/>
    <property type="match status" value="1"/>
</dbReference>
<proteinExistence type="inferred from homology"/>
<reference evidence="18 19" key="1">
    <citation type="submission" date="2023-06" db="EMBL/GenBank/DDBJ databases">
        <title>Campylobacter magnum sp. nov., isolated from cecal contents of domestic pigs (Sus scrofa domesticus).</title>
        <authorList>
            <person name="Papic B."/>
            <person name="Gruntar I."/>
        </authorList>
    </citation>
    <scope>NUCLEOTIDE SEQUENCE [LARGE SCALE GENOMIC DNA]</scope>
    <source>
        <strain evidence="19">34484-21</strain>
    </source>
</reference>
<dbReference type="EC" id="1.17.99.6" evidence="4 17"/>
<dbReference type="PANTHER" id="PTHR36701">
    <property type="entry name" value="EPOXYQUEUOSINE REDUCTASE QUEH"/>
    <property type="match status" value="1"/>
</dbReference>
<evidence type="ECO:0000256" key="9">
    <source>
        <dbReference type="ARBA" id="ARBA00022785"/>
    </source>
</evidence>
<comment type="pathway">
    <text evidence="2 17">tRNA modification; tRNA-queuosine biosynthesis.</text>
</comment>
<evidence type="ECO:0000256" key="13">
    <source>
        <dbReference type="ARBA" id="ARBA00023157"/>
    </source>
</evidence>
<evidence type="ECO:0000256" key="15">
    <source>
        <dbReference type="ARBA" id="ARBA00031446"/>
    </source>
</evidence>
<evidence type="ECO:0000256" key="3">
    <source>
        <dbReference type="ARBA" id="ARBA00008207"/>
    </source>
</evidence>
<gene>
    <name evidence="17" type="primary">queH</name>
    <name evidence="18" type="ORF">Q2362_05350</name>
</gene>
<keyword evidence="11 17" id="KW-0408">Iron</keyword>
<evidence type="ECO:0000256" key="5">
    <source>
        <dbReference type="ARBA" id="ARBA00016895"/>
    </source>
</evidence>
<evidence type="ECO:0000256" key="6">
    <source>
        <dbReference type="ARBA" id="ARBA00022485"/>
    </source>
</evidence>
<evidence type="ECO:0000256" key="16">
    <source>
        <dbReference type="ARBA" id="ARBA00047415"/>
    </source>
</evidence>
<evidence type="ECO:0000256" key="11">
    <source>
        <dbReference type="ARBA" id="ARBA00023004"/>
    </source>
</evidence>
<feature type="binding site" evidence="17">
    <location>
        <position position="87"/>
    </location>
    <ligand>
        <name>[4Fe-4S] cluster</name>
        <dbReference type="ChEBI" id="CHEBI:49883"/>
    </ligand>
</feature>
<keyword evidence="12 17" id="KW-0411">Iron-sulfur</keyword>
<evidence type="ECO:0000313" key="19">
    <source>
        <dbReference type="Proteomes" id="UP001171111"/>
    </source>
</evidence>
<dbReference type="InterPro" id="IPR003828">
    <property type="entry name" value="QueH"/>
</dbReference>
<feature type="binding site" evidence="17">
    <location>
        <position position="6"/>
    </location>
    <ligand>
        <name>[4Fe-4S] cluster</name>
        <dbReference type="ChEBI" id="CHEBI:49883"/>
    </ligand>
</feature>
<evidence type="ECO:0000256" key="4">
    <source>
        <dbReference type="ARBA" id="ARBA00012622"/>
    </source>
</evidence>
<dbReference type="Pfam" id="PF02677">
    <property type="entry name" value="QueH"/>
    <property type="match status" value="1"/>
</dbReference>
<keyword evidence="13 17" id="KW-1015">Disulfide bond</keyword>
<evidence type="ECO:0000256" key="17">
    <source>
        <dbReference type="HAMAP-Rule" id="MF_02089"/>
    </source>
</evidence>
<evidence type="ECO:0000313" key="18">
    <source>
        <dbReference type="EMBL" id="MDO2409525.1"/>
    </source>
</evidence>
<keyword evidence="8 17" id="KW-0479">Metal-binding</keyword>
<sequence length="354" mass="41003">MLVHICCSVDSDYFLRRLCATQDKSKITAYFYDPNIHPYSEYLLRLNDVKRSCKKLGIALIAGEYDYESWLKGTKGLENEPEKGERCKYCFDFRLENTAKKALELGKKCITTTLLMSPKKEFKLLENRLKEISQKYDIEYLAPDFRKGGGTSEQFANAKKEQLYHQNYCGCLYALNMSRTEAYLSELSCPINKQIQPASALERIKLYKKVEKYEKSNSAFELRKTRIQNYRLISASLEIDSKIKPSYILFGSLLPKEKSSFKLEKKAHIACVKDYIWLVDLKTFNKIAKTKHKSTKELYFSAPSLKKELKVRQKLSGMLSNNPIIVLDKIKTANYTLKLKSLSFYSTTEILSKI</sequence>
<keyword evidence="6 17" id="KW-0004">4Fe-4S</keyword>
<dbReference type="RefSeq" id="WP_302244365.1">
    <property type="nucleotide sequence ID" value="NZ_JAULJQ010000005.1"/>
</dbReference>
<evidence type="ECO:0000256" key="2">
    <source>
        <dbReference type="ARBA" id="ARBA00004691"/>
    </source>
</evidence>
<dbReference type="EMBL" id="JAULJQ010000005">
    <property type="protein sequence ID" value="MDO2409525.1"/>
    <property type="molecule type" value="Genomic_DNA"/>
</dbReference>
<dbReference type="Proteomes" id="UP001171111">
    <property type="component" value="Unassembled WGS sequence"/>
</dbReference>
<name>A0ABT8T8D0_9BACT</name>
<organism evidence="18 19">
    <name type="scientific">Campylobacter magnus</name>
    <dbReference type="NCBI Taxonomy" id="3026462"/>
    <lineage>
        <taxon>Bacteria</taxon>
        <taxon>Pseudomonadati</taxon>
        <taxon>Campylobacterota</taxon>
        <taxon>Epsilonproteobacteria</taxon>
        <taxon>Campylobacterales</taxon>
        <taxon>Campylobacteraceae</taxon>
        <taxon>Campylobacter</taxon>
    </lineage>
</organism>
<evidence type="ECO:0000256" key="10">
    <source>
        <dbReference type="ARBA" id="ARBA00023002"/>
    </source>
</evidence>
<evidence type="ECO:0000256" key="8">
    <source>
        <dbReference type="ARBA" id="ARBA00022723"/>
    </source>
</evidence>
<comment type="similarity">
    <text evidence="3 17">Belongs to the QueH family.</text>
</comment>
<comment type="caution">
    <text evidence="18">The sequence shown here is derived from an EMBL/GenBank/DDBJ whole genome shotgun (WGS) entry which is preliminary data.</text>
</comment>
<keyword evidence="9 17" id="KW-0671">Queuosine biosynthesis</keyword>
<evidence type="ECO:0000256" key="7">
    <source>
        <dbReference type="ARBA" id="ARBA00022694"/>
    </source>
</evidence>
<keyword evidence="19" id="KW-1185">Reference proteome</keyword>
<protein>
    <recommendedName>
        <fullName evidence="5 17">Epoxyqueuosine reductase QueH</fullName>
        <ecNumber evidence="4 17">1.17.99.6</ecNumber>
    </recommendedName>
    <alternativeName>
        <fullName evidence="15 17">Queuosine biosynthesis protein QueH</fullName>
    </alternativeName>
</protein>
<keyword evidence="10 17" id="KW-0560">Oxidoreductase</keyword>